<gene>
    <name evidence="2" type="ORF">C7435_3412</name>
</gene>
<evidence type="ECO:0000313" key="3">
    <source>
        <dbReference type="Proteomes" id="UP000273675"/>
    </source>
</evidence>
<dbReference type="AlphaFoldDB" id="A0A495CW27"/>
<evidence type="ECO:0000256" key="1">
    <source>
        <dbReference type="SAM" id="MobiDB-lite"/>
    </source>
</evidence>
<protein>
    <submittedName>
        <fullName evidence="2">Uncharacterized protein</fullName>
    </submittedName>
</protein>
<comment type="caution">
    <text evidence="2">The sequence shown here is derived from an EMBL/GenBank/DDBJ whole genome shotgun (WGS) entry which is preliminary data.</text>
</comment>
<organism evidence="2 3">
    <name type="scientific">Maricaulis maris</name>
    <dbReference type="NCBI Taxonomy" id="74318"/>
    <lineage>
        <taxon>Bacteria</taxon>
        <taxon>Pseudomonadati</taxon>
        <taxon>Pseudomonadota</taxon>
        <taxon>Alphaproteobacteria</taxon>
        <taxon>Maricaulales</taxon>
        <taxon>Maricaulaceae</taxon>
        <taxon>Maricaulis</taxon>
    </lineage>
</organism>
<dbReference type="EMBL" id="RBIM01000012">
    <property type="protein sequence ID" value="RKQ89484.1"/>
    <property type="molecule type" value="Genomic_DNA"/>
</dbReference>
<name>A0A495CW27_9PROT</name>
<dbReference type="RefSeq" id="WP_170150530.1">
    <property type="nucleotide sequence ID" value="NZ_RBIM01000012.1"/>
</dbReference>
<feature type="region of interest" description="Disordered" evidence="1">
    <location>
        <begin position="1"/>
        <end position="24"/>
    </location>
</feature>
<feature type="non-terminal residue" evidence="2">
    <location>
        <position position="1"/>
    </location>
</feature>
<dbReference type="Proteomes" id="UP000273675">
    <property type="component" value="Unassembled WGS sequence"/>
</dbReference>
<sequence>PTTWRDSFHIHTATTNTGSGPNVGNPYPIEDQYDRDVVFVLPTTGTPWVHGGEDFKKIALKLVIEPASPETSGSTCVYGSIDSTKMRDSLVLQDLVASLKASINGPELSVVKATVSGSTTTTGGSDGAGAIPVIDWTAGDFVMP</sequence>
<accession>A0A495CW27</accession>
<reference evidence="2 3" key="1">
    <citation type="submission" date="2018-10" db="EMBL/GenBank/DDBJ databases">
        <title>Genomic Encyclopedia of Type Strains, Phase IV (KMG-IV): sequencing the most valuable type-strain genomes for metagenomic binning, comparative biology and taxonomic classification.</title>
        <authorList>
            <person name="Goeker M."/>
        </authorList>
    </citation>
    <scope>NUCLEOTIDE SEQUENCE [LARGE SCALE GENOMIC DNA]</scope>
    <source>
        <strain evidence="2 3">DSM 4734</strain>
    </source>
</reference>
<proteinExistence type="predicted"/>
<evidence type="ECO:0000313" key="2">
    <source>
        <dbReference type="EMBL" id="RKQ89484.1"/>
    </source>
</evidence>
<feature type="compositionally biased region" description="Polar residues" evidence="1">
    <location>
        <begin position="12"/>
        <end position="22"/>
    </location>
</feature>